<reference evidence="12 13" key="1">
    <citation type="submission" date="2023-05" db="EMBL/GenBank/DDBJ databases">
        <title>B98-5 Cell Line De Novo Hybrid Assembly: An Optical Mapping Approach.</title>
        <authorList>
            <person name="Kananen K."/>
            <person name="Auerbach J.A."/>
            <person name="Kautto E."/>
            <person name="Blachly J.S."/>
        </authorList>
    </citation>
    <scope>NUCLEOTIDE SEQUENCE [LARGE SCALE GENOMIC DNA]</scope>
    <source>
        <strain evidence="12">B95-8</strain>
        <tissue evidence="12">Cell line</tissue>
    </source>
</reference>
<evidence type="ECO:0000256" key="4">
    <source>
        <dbReference type="ARBA" id="ARBA00040657"/>
    </source>
</evidence>
<keyword evidence="10" id="KW-0812">Transmembrane</keyword>
<keyword evidence="13" id="KW-1185">Reference proteome</keyword>
<dbReference type="Gene3D" id="2.60.40.420">
    <property type="entry name" value="Cupredoxins - blue copper proteins"/>
    <property type="match status" value="1"/>
</dbReference>
<feature type="transmembrane region" description="Helical" evidence="10">
    <location>
        <begin position="511"/>
        <end position="535"/>
    </location>
</feature>
<keyword evidence="10" id="KW-0472">Membrane</keyword>
<evidence type="ECO:0000313" key="13">
    <source>
        <dbReference type="Proteomes" id="UP001266305"/>
    </source>
</evidence>
<dbReference type="SUPFAM" id="SSF50978">
    <property type="entry name" value="WD40 repeat-like"/>
    <property type="match status" value="1"/>
</dbReference>
<dbReference type="InterPro" id="IPR036322">
    <property type="entry name" value="WD40_repeat_dom_sf"/>
</dbReference>
<comment type="similarity">
    <text evidence="3">Belongs to the TCAB1 family.</text>
</comment>
<comment type="caution">
    <text evidence="8">Lacks conserved residue(s) required for the propagation of feature annotation.</text>
</comment>
<organism evidence="12 13">
    <name type="scientific">Saguinus oedipus</name>
    <name type="common">Cotton-top tamarin</name>
    <name type="synonym">Oedipomidas oedipus</name>
    <dbReference type="NCBI Taxonomy" id="9490"/>
    <lineage>
        <taxon>Eukaryota</taxon>
        <taxon>Metazoa</taxon>
        <taxon>Chordata</taxon>
        <taxon>Craniata</taxon>
        <taxon>Vertebrata</taxon>
        <taxon>Euteleostomi</taxon>
        <taxon>Mammalia</taxon>
        <taxon>Eutheria</taxon>
        <taxon>Euarchontoglires</taxon>
        <taxon>Primates</taxon>
        <taxon>Haplorrhini</taxon>
        <taxon>Platyrrhini</taxon>
        <taxon>Cebidae</taxon>
        <taxon>Callitrichinae</taxon>
        <taxon>Saguinus</taxon>
    </lineage>
</organism>
<dbReference type="InterPro" id="IPR001799">
    <property type="entry name" value="Ephrin_RBD"/>
</dbReference>
<dbReference type="PROSITE" id="PS51551">
    <property type="entry name" value="EPHRIN_RBD_2"/>
    <property type="match status" value="1"/>
</dbReference>
<evidence type="ECO:0000256" key="8">
    <source>
        <dbReference type="PROSITE-ProRule" id="PRU00884"/>
    </source>
</evidence>
<comment type="subcellular location">
    <subcellularLocation>
        <location evidence="2">Chromosome</location>
        <location evidence="2">Telomere</location>
    </subcellularLocation>
    <subcellularLocation>
        <location evidence="1">Nucleus</location>
        <location evidence="1">Cajal body</location>
    </subcellularLocation>
</comment>
<dbReference type="Gene3D" id="2.130.10.10">
    <property type="entry name" value="YVTN repeat-like/Quinoprotein amine dehydrogenase"/>
    <property type="match status" value="2"/>
</dbReference>
<protein>
    <recommendedName>
        <fullName evidence="4">Telomerase Cajal body protein 1</fullName>
    </recommendedName>
    <alternativeName>
        <fullName evidence="5">WD repeat-containing protein 79</fullName>
    </alternativeName>
</protein>
<dbReference type="Proteomes" id="UP001266305">
    <property type="component" value="Unassembled WGS sequence"/>
</dbReference>
<feature type="compositionally biased region" description="Basic and acidic residues" evidence="9">
    <location>
        <begin position="474"/>
        <end position="484"/>
    </location>
</feature>
<dbReference type="EMBL" id="JASSZA010000005">
    <property type="protein sequence ID" value="KAK2111221.1"/>
    <property type="molecule type" value="Genomic_DNA"/>
</dbReference>
<evidence type="ECO:0000259" key="11">
    <source>
        <dbReference type="PROSITE" id="PS51551"/>
    </source>
</evidence>
<comment type="subunit">
    <text evidence="6">Component of the telomerase holoenzyme complex composed of one molecule of TERT, one molecule of WRAP53/TCAB1, two molecules of H/ACA ribonucleoprotein complex subunits DKC1, NOP10, NHP2 and GAR1, and a telomerase RNA template component (TERC). The telomerase holoenzyme complex is associated with TEP1, SMG6/EST1A and POT1. Interacts with the chaperonin-containing T-complex (TRiC) complex; which mediates the folding of WRAP53/TCAB1. Interacts with COIL. Interacts with SMN1. Interacts with RNF8. Interacts with histone H2AX.</text>
</comment>
<dbReference type="InterPro" id="IPR001680">
    <property type="entry name" value="WD40_rpt"/>
</dbReference>
<dbReference type="InterPro" id="IPR015943">
    <property type="entry name" value="WD40/YVTN_repeat-like_dom_sf"/>
</dbReference>
<evidence type="ECO:0000256" key="7">
    <source>
        <dbReference type="PROSITE-ProRule" id="PRU00221"/>
    </source>
</evidence>
<evidence type="ECO:0000256" key="6">
    <source>
        <dbReference type="ARBA" id="ARBA00046543"/>
    </source>
</evidence>
<dbReference type="SMART" id="SM00320">
    <property type="entry name" value="WD40"/>
    <property type="match status" value="5"/>
</dbReference>
<feature type="repeat" description="WD" evidence="7">
    <location>
        <begin position="160"/>
        <end position="195"/>
    </location>
</feature>
<keyword evidence="10" id="KW-1133">Transmembrane helix</keyword>
<dbReference type="Pfam" id="PF00400">
    <property type="entry name" value="WD40"/>
    <property type="match status" value="3"/>
</dbReference>
<gene>
    <name evidence="12" type="ORF">P7K49_010967</name>
</gene>
<dbReference type="SUPFAM" id="SSF49503">
    <property type="entry name" value="Cupredoxins"/>
    <property type="match status" value="1"/>
</dbReference>
<evidence type="ECO:0000256" key="1">
    <source>
        <dbReference type="ARBA" id="ARBA00004408"/>
    </source>
</evidence>
<dbReference type="PRINTS" id="PR01347">
    <property type="entry name" value="EPHRIN"/>
</dbReference>
<feature type="compositionally biased region" description="Gly residues" evidence="9">
    <location>
        <begin position="551"/>
        <end position="568"/>
    </location>
</feature>
<evidence type="ECO:0000256" key="5">
    <source>
        <dbReference type="ARBA" id="ARBA00041558"/>
    </source>
</evidence>
<comment type="similarity">
    <text evidence="8">Belongs to the ephrin family.</text>
</comment>
<dbReference type="PANTHER" id="PTHR13211:SF0">
    <property type="entry name" value="TELOMERASE CAJAL BODY PROTEIN 1"/>
    <property type="match status" value="1"/>
</dbReference>
<feature type="region of interest" description="Disordered" evidence="9">
    <location>
        <begin position="538"/>
        <end position="582"/>
    </location>
</feature>
<comment type="caution">
    <text evidence="12">The sequence shown here is derived from an EMBL/GenBank/DDBJ whole genome shotgun (WGS) entry which is preliminary data.</text>
</comment>
<dbReference type="InterPro" id="IPR051150">
    <property type="entry name" value="SWT21/TCAB1_mRNA_Telomere"/>
</dbReference>
<feature type="disulfide bond" evidence="8">
    <location>
        <begin position="376"/>
        <end position="440"/>
    </location>
</feature>
<dbReference type="InterPro" id="IPR008972">
    <property type="entry name" value="Cupredoxin"/>
</dbReference>
<sequence length="624" mass="66852">MSFASLFATPPPSFKRVLLGESRAARVLQKRKACRAHQRGRVASSSRENPIHIWDAFTGELRASFRAYNHLDELTAAHSLCFSPDGSQLFCGFNRTVRVFSTARPGRDCEVRATFAKKQGQSGIISCIAFSPAQPLYACGSYGRSLGLYAWDDGSPLALLGGHQGGITHLCFHPDGNRFFSGARKDAELLCWDLRQPGYPLWSLSREVTTNQRIYFDVDPTGQFLVSGSTSGAVQVWDTGGPGNDGKPEPVLSFLPQKDCTNGDNWKQPFLRQCRFGVVGLGGVMGPPHSGPGGVRIGALLLLGVLGLVSGLSLEPVYWNSANKRFQAEGGYVLYPQIGDRLDLLCPRARPPGPHSSPNYEFYKLYLVGGAQGRRCEAPPAPNLLLTCDRPDLDLRFTIKFQEYSPNLWGHEFRSHHDYYIIATSDGTREGLESLQGGVCLTRGMKVLLRVGQSPQGGAAPRKPVSEIPMERDRGAAHSLEPGKENVPGDPTSNATSRGAEGPLPPPSMPAVAGAAGGLALLLLGVAGAGGAMCWRRRRAKPSESRHPGPGSFGRGGSLGLGGGGGMGPREAEPGELGIALRGGGAADPPFCPHYEKVSGDYGHPVYIVQDGPPQSPPNIYYKV</sequence>
<evidence type="ECO:0000256" key="10">
    <source>
        <dbReference type="SAM" id="Phobius"/>
    </source>
</evidence>
<evidence type="ECO:0000256" key="2">
    <source>
        <dbReference type="ARBA" id="ARBA00004574"/>
    </source>
</evidence>
<feature type="region of interest" description="Disordered" evidence="9">
    <location>
        <begin position="474"/>
        <end position="509"/>
    </location>
</feature>
<evidence type="ECO:0000256" key="3">
    <source>
        <dbReference type="ARBA" id="ARBA00038279"/>
    </source>
</evidence>
<dbReference type="PANTHER" id="PTHR13211">
    <property type="entry name" value="TELOMERASE CAJAL BODY PROTEIN 1"/>
    <property type="match status" value="1"/>
</dbReference>
<feature type="repeat" description="WD" evidence="7">
    <location>
        <begin position="219"/>
        <end position="238"/>
    </location>
</feature>
<dbReference type="InterPro" id="IPR019765">
    <property type="entry name" value="Ephrin_CS"/>
</dbReference>
<dbReference type="PROSITE" id="PS50082">
    <property type="entry name" value="WD_REPEATS_2"/>
    <property type="match status" value="2"/>
</dbReference>
<evidence type="ECO:0000313" key="12">
    <source>
        <dbReference type="EMBL" id="KAK2111221.1"/>
    </source>
</evidence>
<keyword evidence="8" id="KW-1015">Disulfide bond</keyword>
<dbReference type="PROSITE" id="PS01299">
    <property type="entry name" value="EPHRIN_RBD_1"/>
    <property type="match status" value="1"/>
</dbReference>
<accession>A0ABQ9VPC0</accession>
<keyword evidence="7" id="KW-0853">WD repeat</keyword>
<proteinExistence type="inferred from homology"/>
<dbReference type="Pfam" id="PF00812">
    <property type="entry name" value="Ephrin"/>
    <property type="match status" value="1"/>
</dbReference>
<evidence type="ECO:0000256" key="9">
    <source>
        <dbReference type="SAM" id="MobiDB-lite"/>
    </source>
</evidence>
<name>A0ABQ9VPC0_SAGOE</name>
<feature type="domain" description="Ephrin RBD" evidence="11">
    <location>
        <begin position="312"/>
        <end position="451"/>
    </location>
</feature>